<comment type="caution">
    <text evidence="3">The sequence shown here is derived from an EMBL/GenBank/DDBJ whole genome shotgun (WGS) entry which is preliminary data.</text>
</comment>
<dbReference type="Pfam" id="PF01298">
    <property type="entry name" value="TbpB_B_D"/>
    <property type="match status" value="1"/>
</dbReference>
<name>A0A3S2Y6E8_9SPHN</name>
<keyword evidence="4" id="KW-1185">Reference proteome</keyword>
<evidence type="ECO:0000256" key="1">
    <source>
        <dbReference type="SAM" id="SignalP"/>
    </source>
</evidence>
<feature type="signal peptide" evidence="1">
    <location>
        <begin position="1"/>
        <end position="19"/>
    </location>
</feature>
<dbReference type="SUPFAM" id="SSF56925">
    <property type="entry name" value="OMPA-like"/>
    <property type="match status" value="1"/>
</dbReference>
<dbReference type="RefSeq" id="WP_127711601.1">
    <property type="nucleotide sequence ID" value="NZ_SACO01000018.1"/>
</dbReference>
<feature type="domain" description="Transferrin-binding protein B C-lobe/N-lobe beta-barrel" evidence="2">
    <location>
        <begin position="182"/>
        <end position="306"/>
    </location>
</feature>
<dbReference type="AlphaFoldDB" id="A0A3S2Y6E8"/>
<dbReference type="InterPro" id="IPR001677">
    <property type="entry name" value="TbpB_B_D"/>
</dbReference>
<feature type="chain" id="PRO_5018607970" description="Transferrin-binding protein B C-lobe/N-lobe beta-barrel domain-containing protein" evidence="1">
    <location>
        <begin position="20"/>
        <end position="328"/>
    </location>
</feature>
<evidence type="ECO:0000259" key="2">
    <source>
        <dbReference type="Pfam" id="PF01298"/>
    </source>
</evidence>
<reference evidence="3 4" key="1">
    <citation type="submission" date="2019-01" db="EMBL/GenBank/DDBJ databases">
        <authorList>
            <person name="Chen W.-M."/>
        </authorList>
    </citation>
    <scope>NUCLEOTIDE SEQUENCE [LARGE SCALE GENOMIC DNA]</scope>
    <source>
        <strain evidence="3 4">FSY-9</strain>
    </source>
</reference>
<organism evidence="3 4">
    <name type="scientific">Novosphingobium umbonatum</name>
    <dbReference type="NCBI Taxonomy" id="1908524"/>
    <lineage>
        <taxon>Bacteria</taxon>
        <taxon>Pseudomonadati</taxon>
        <taxon>Pseudomonadota</taxon>
        <taxon>Alphaproteobacteria</taxon>
        <taxon>Sphingomonadales</taxon>
        <taxon>Sphingomonadaceae</taxon>
        <taxon>Novosphingobium</taxon>
    </lineage>
</organism>
<keyword evidence="1" id="KW-0732">Signal</keyword>
<evidence type="ECO:0000313" key="4">
    <source>
        <dbReference type="Proteomes" id="UP000282837"/>
    </source>
</evidence>
<dbReference type="OrthoDB" id="7500289at2"/>
<protein>
    <recommendedName>
        <fullName evidence="2">Transferrin-binding protein B C-lobe/N-lobe beta-barrel domain-containing protein</fullName>
    </recommendedName>
</protein>
<dbReference type="Proteomes" id="UP000282837">
    <property type="component" value="Unassembled WGS sequence"/>
</dbReference>
<dbReference type="Gene3D" id="2.40.160.90">
    <property type="match status" value="1"/>
</dbReference>
<gene>
    <name evidence="3" type="ORF">EOE18_16635</name>
</gene>
<evidence type="ECO:0000313" key="3">
    <source>
        <dbReference type="EMBL" id="RVU03241.1"/>
    </source>
</evidence>
<proteinExistence type="predicted"/>
<accession>A0A3S2Y6E8</accession>
<sequence length="328" mass="33136">MRHSFISRALVLAPLMALAACGGGDGAGVQSASSNPAPSYTKFNDLSGSQTMAASGLLYNVRSINGATTLTIEAVDPAIATANYNATTGSVSLTGPQGRASSFTSADIISQTTSATAYQKGVGSVSVSPTIPAERLTVSTPNVAGVDLNYTRIGSWAIWNTTYNNYQTSTGIFGVNTLSSDMPRTGSASYNTTVVGSALHNSGSFPTFRIDSATSTATFSANFGTNSVSTAINISAFPQTGVSNGAATYSTVATPLFNMSGSGTISSTGSTFSGTISSTSANTNLTGQFAGGFFGPQAAEMGYFFGASGTMPSGYAGYVLGTVTGRKP</sequence>
<dbReference type="EMBL" id="SACO01000018">
    <property type="protein sequence ID" value="RVU03241.1"/>
    <property type="molecule type" value="Genomic_DNA"/>
</dbReference>
<dbReference type="InterPro" id="IPR011250">
    <property type="entry name" value="OMP/PagP_B-barrel"/>
</dbReference>
<dbReference type="PROSITE" id="PS51257">
    <property type="entry name" value="PROKAR_LIPOPROTEIN"/>
    <property type="match status" value="1"/>
</dbReference>